<gene>
    <name evidence="2" type="ORF">HGA03_07650</name>
</gene>
<feature type="region of interest" description="Disordered" evidence="1">
    <location>
        <begin position="1"/>
        <end position="34"/>
    </location>
</feature>
<dbReference type="AlphaFoldDB" id="A0A7X6QYZ6"/>
<comment type="caution">
    <text evidence="2">The sequence shown here is derived from an EMBL/GenBank/DDBJ whole genome shotgun (WGS) entry which is preliminary data.</text>
</comment>
<proteinExistence type="predicted"/>
<protein>
    <recommendedName>
        <fullName evidence="4">TFIIS-type domain-containing protein</fullName>
    </recommendedName>
</protein>
<evidence type="ECO:0000313" key="2">
    <source>
        <dbReference type="EMBL" id="NKY22541.1"/>
    </source>
</evidence>
<reference evidence="2 3" key="1">
    <citation type="submission" date="2020-04" db="EMBL/GenBank/DDBJ databases">
        <title>MicrobeNet Type strains.</title>
        <authorList>
            <person name="Nicholson A.C."/>
        </authorList>
    </citation>
    <scope>NUCLEOTIDE SEQUENCE [LARGE SCALE GENOMIC DNA]</scope>
    <source>
        <strain evidence="2 3">ATCC BAA-788</strain>
    </source>
</reference>
<accession>A0A7X6QYZ6</accession>
<evidence type="ECO:0000313" key="3">
    <source>
        <dbReference type="Proteomes" id="UP000581206"/>
    </source>
</evidence>
<dbReference type="RefSeq" id="WP_168629666.1">
    <property type="nucleotide sequence ID" value="NZ_BONL01000004.1"/>
</dbReference>
<dbReference type="Proteomes" id="UP000581206">
    <property type="component" value="Unassembled WGS sequence"/>
</dbReference>
<name>A0A7X6QYZ6_9CELL</name>
<feature type="region of interest" description="Disordered" evidence="1">
    <location>
        <begin position="73"/>
        <end position="92"/>
    </location>
</feature>
<evidence type="ECO:0000256" key="1">
    <source>
        <dbReference type="SAM" id="MobiDB-lite"/>
    </source>
</evidence>
<sequence>MAQGAGTGRRRQAAPAEPLGSLTRPDQEITPGTEHCVSCGSEQLTRLRLTLADGTEVTFVSCHACEHRAWIPVDGDGTPLTRDEVVQRSSRR</sequence>
<dbReference type="EMBL" id="JAAXOX010000003">
    <property type="protein sequence ID" value="NKY22541.1"/>
    <property type="molecule type" value="Genomic_DNA"/>
</dbReference>
<keyword evidence="3" id="KW-1185">Reference proteome</keyword>
<organism evidence="2 3">
    <name type="scientific">Cellulomonas denverensis</name>
    <dbReference type="NCBI Taxonomy" id="264297"/>
    <lineage>
        <taxon>Bacteria</taxon>
        <taxon>Bacillati</taxon>
        <taxon>Actinomycetota</taxon>
        <taxon>Actinomycetes</taxon>
        <taxon>Micrococcales</taxon>
        <taxon>Cellulomonadaceae</taxon>
        <taxon>Cellulomonas</taxon>
    </lineage>
</organism>
<evidence type="ECO:0008006" key="4">
    <source>
        <dbReference type="Google" id="ProtNLM"/>
    </source>
</evidence>